<dbReference type="Proteomes" id="UP000692954">
    <property type="component" value="Unassembled WGS sequence"/>
</dbReference>
<dbReference type="GO" id="GO:0005929">
    <property type="term" value="C:cilium"/>
    <property type="evidence" value="ECO:0007669"/>
    <property type="project" value="TreeGrafter"/>
</dbReference>
<dbReference type="PANTHER" id="PTHR45912">
    <property type="entry name" value="CILIA- AND FLAGELLA-ASSOCIATED PROTEIN 47"/>
    <property type="match status" value="1"/>
</dbReference>
<sequence length="760" mass="87390">MNLQQECVKMFMNKIQIYQMEMNHYLQLNQGNVIKAFHPDPKTVPKKKFPSEPKTHSEIRDTTQELNSQTLLKICAGPVKLEFGNIFVKSMAIKYFQVRNELRNCISARIYSDKEDLAYSYMKPQIIPSGQTAGFDICICSKQLGMFKSHLKYIINEKHIFELQFGAIIEKVFLEMNNAEMETSEILRLNNNGNAEAKFKWITSEKKLFYVEPEEGIVASGKYLECQIFYCPSFGGDIQYIQQITGQQQQQYTAAITKTEDEKIILKTEESIDQSVKCIGMLNKVRQISRILYYVSLSLNQFVQKIIRNLLQYFQLNHKIECLEIIPMKGKILSDETKDIQVKFFSKEEKTIKGDIVIQIRGGKIINIPFSATSIIPKIEIEQDIFDFGNVTTLGTSNQIPLTFINSSPVSIQEHQRQSQSPDGIECLEIKPQDEEEKFIHSIHPDQEEDEPKEEDPLDDNANVSDNSEPIQIESKQFKQYNITIAGGKTLQFHMRFSPKDVKQYSFDIPITLARYGPLSSLMRKVKCRGLKPKFLVEPQLFEFKKKIITSPDKCFPTVEEIKLSNPDRKDVHWKIDCQSLKSEKIFAIEPNEGVVPSGQQINIRVKFNLYGPGSFNGTIQLYILEDPEIPSTLPYVEITMSGSGAYLRLLFDKKEVILPVVPLNIQSKCYFRVINDSYENLNLKYNWAEEISNFNLEFRFPEGSTLGVAKNKLTVEVVFSNKKPISFTTRVEFIDEAKVYIINISGTTDNCIFTNQSFL</sequence>
<comment type="caution">
    <text evidence="2">The sequence shown here is derived from an EMBL/GenBank/DDBJ whole genome shotgun (WGS) entry which is preliminary data.</text>
</comment>
<accession>A0A8S1R0L1</accession>
<dbReference type="OrthoDB" id="10060824at2759"/>
<dbReference type="EMBL" id="CAJJDN010000128">
    <property type="protein sequence ID" value="CAD8120827.1"/>
    <property type="molecule type" value="Genomic_DNA"/>
</dbReference>
<proteinExistence type="predicted"/>
<evidence type="ECO:0000256" key="1">
    <source>
        <dbReference type="SAM" id="MobiDB-lite"/>
    </source>
</evidence>
<organism evidence="2 3">
    <name type="scientific">Paramecium sonneborni</name>
    <dbReference type="NCBI Taxonomy" id="65129"/>
    <lineage>
        <taxon>Eukaryota</taxon>
        <taxon>Sar</taxon>
        <taxon>Alveolata</taxon>
        <taxon>Ciliophora</taxon>
        <taxon>Intramacronucleata</taxon>
        <taxon>Oligohymenophorea</taxon>
        <taxon>Peniculida</taxon>
        <taxon>Parameciidae</taxon>
        <taxon>Paramecium</taxon>
    </lineage>
</organism>
<evidence type="ECO:0000313" key="3">
    <source>
        <dbReference type="Proteomes" id="UP000692954"/>
    </source>
</evidence>
<feature type="compositionally biased region" description="Acidic residues" evidence="1">
    <location>
        <begin position="447"/>
        <end position="459"/>
    </location>
</feature>
<reference evidence="2" key="1">
    <citation type="submission" date="2021-01" db="EMBL/GenBank/DDBJ databases">
        <authorList>
            <consortium name="Genoscope - CEA"/>
            <person name="William W."/>
        </authorList>
    </citation>
    <scope>NUCLEOTIDE SEQUENCE</scope>
</reference>
<feature type="region of interest" description="Disordered" evidence="1">
    <location>
        <begin position="443"/>
        <end position="467"/>
    </location>
</feature>
<dbReference type="AlphaFoldDB" id="A0A8S1R0L1"/>
<name>A0A8S1R0L1_9CILI</name>
<protein>
    <submittedName>
        <fullName evidence="2">Uncharacterized protein</fullName>
    </submittedName>
</protein>
<keyword evidence="3" id="KW-1185">Reference proteome</keyword>
<evidence type="ECO:0000313" key="2">
    <source>
        <dbReference type="EMBL" id="CAD8120827.1"/>
    </source>
</evidence>
<dbReference type="PANTHER" id="PTHR45912:SF3">
    <property type="entry name" value="CILIA- AND FLAGELLA-ASSOCIATED PROTEIN 47"/>
    <property type="match status" value="1"/>
</dbReference>
<gene>
    <name evidence="2" type="ORF">PSON_ATCC_30995.1.T1280079</name>
</gene>
<dbReference type="GO" id="GO:0060271">
    <property type="term" value="P:cilium assembly"/>
    <property type="evidence" value="ECO:0007669"/>
    <property type="project" value="TreeGrafter"/>
</dbReference>